<dbReference type="EMBL" id="SCLX01000020">
    <property type="protein sequence ID" value="RXF57973.1"/>
    <property type="molecule type" value="Genomic_DNA"/>
</dbReference>
<dbReference type="AlphaFoldDB" id="A0A4Q0LSH4"/>
<organism evidence="1 2">
    <name type="scientific">Lactobacillus crispatus</name>
    <dbReference type="NCBI Taxonomy" id="47770"/>
    <lineage>
        <taxon>Bacteria</taxon>
        <taxon>Bacillati</taxon>
        <taxon>Bacillota</taxon>
        <taxon>Bacilli</taxon>
        <taxon>Lactobacillales</taxon>
        <taxon>Lactobacillaceae</taxon>
        <taxon>Lactobacillus</taxon>
    </lineage>
</organism>
<dbReference type="PANTHER" id="PTHR37038:SF12">
    <property type="entry name" value="TRANSCRIPTIONAL REGULATOR"/>
    <property type="match status" value="1"/>
</dbReference>
<evidence type="ECO:0000313" key="1">
    <source>
        <dbReference type="EMBL" id="RXF57973.1"/>
    </source>
</evidence>
<proteinExistence type="predicted"/>
<dbReference type="InterPro" id="IPR053163">
    <property type="entry name" value="HTH-type_regulator_Rgg"/>
</dbReference>
<protein>
    <submittedName>
        <fullName evidence="1">Rgg/GadR/MutR family transcriptional regulator</fullName>
    </submittedName>
</protein>
<dbReference type="CDD" id="cd00093">
    <property type="entry name" value="HTH_XRE"/>
    <property type="match status" value="1"/>
</dbReference>
<name>A0A4Q0LSH4_9LACO</name>
<dbReference type="Pfam" id="PF21259">
    <property type="entry name" value="Rgg_C"/>
    <property type="match status" value="1"/>
</dbReference>
<dbReference type="NCBIfam" id="TIGR01716">
    <property type="entry name" value="RGG_Cterm"/>
    <property type="match status" value="1"/>
</dbReference>
<accession>A0A4Q0LSH4</accession>
<reference evidence="1 2" key="1">
    <citation type="submission" date="2019-01" db="EMBL/GenBank/DDBJ databases">
        <title>The genome sequence of Lactobacillus crispatus L49.</title>
        <authorList>
            <person name="Zhong J."/>
            <person name="Zhang J."/>
        </authorList>
    </citation>
    <scope>NUCLEOTIDE SEQUENCE [LARGE SCALE GENOMIC DNA]</scope>
    <source>
        <strain evidence="1 2">L49</strain>
    </source>
</reference>
<dbReference type="Pfam" id="PF01381">
    <property type="entry name" value="HTH_3"/>
    <property type="match status" value="1"/>
</dbReference>
<dbReference type="InterPro" id="IPR001387">
    <property type="entry name" value="Cro/C1-type_HTH"/>
</dbReference>
<dbReference type="Gene3D" id="1.10.260.40">
    <property type="entry name" value="lambda repressor-like DNA-binding domains"/>
    <property type="match status" value="1"/>
</dbReference>
<evidence type="ECO:0000313" key="2">
    <source>
        <dbReference type="Proteomes" id="UP000289808"/>
    </source>
</evidence>
<dbReference type="PANTHER" id="PTHR37038">
    <property type="entry name" value="TRANSCRIPTIONAL REGULATOR-RELATED"/>
    <property type="match status" value="1"/>
</dbReference>
<comment type="caution">
    <text evidence="1">The sequence shown here is derived from an EMBL/GenBank/DDBJ whole genome shotgun (WGS) entry which is preliminary data.</text>
</comment>
<dbReference type="SMART" id="SM00530">
    <property type="entry name" value="HTH_XRE"/>
    <property type="match status" value="1"/>
</dbReference>
<dbReference type="SUPFAM" id="SSF47413">
    <property type="entry name" value="lambda repressor-like DNA-binding domains"/>
    <property type="match status" value="1"/>
</dbReference>
<dbReference type="PROSITE" id="PS50943">
    <property type="entry name" value="HTH_CROC1"/>
    <property type="match status" value="1"/>
</dbReference>
<dbReference type="Proteomes" id="UP000289808">
    <property type="component" value="Unassembled WGS sequence"/>
</dbReference>
<sequence length="291" mass="34279">MFLFLFIIEVIFMYGKKFKEIRIKQNISLEQAAKDVVSISTLSRWENDKLDINFSQLNHLLANIHLTLREFARYCEINPSDTFSIKAAKAYNSDDINQLHALAQQQLDKYYSSRDRYDLFLTAIANNYYFDLTQKNIFSQEDINRLNYLFSHVEYWSEFYITVFANTVFLIKPEVQYQICNKILSQLYLQDFSSWDIFIDSIGSILNSLTSLIISNPSLAQKLLEKINKLPIPIQCSYMKIRRNFLDKLLHYRLNKDNENEILNIISSLKTLGLPQIAHNFSTLFTRIKDL</sequence>
<dbReference type="InterPro" id="IPR010057">
    <property type="entry name" value="Transcription_activator_Rgg_C"/>
</dbReference>
<dbReference type="InterPro" id="IPR010982">
    <property type="entry name" value="Lambda_DNA-bd_dom_sf"/>
</dbReference>
<gene>
    <name evidence="1" type="ORF">ERD32_04805</name>
</gene>
<dbReference type="GO" id="GO:0003677">
    <property type="term" value="F:DNA binding"/>
    <property type="evidence" value="ECO:0007669"/>
    <property type="project" value="InterPro"/>
</dbReference>